<name>A0A8H6XV25_9AGAR</name>
<comment type="caution">
    <text evidence="1">The sequence shown here is derived from an EMBL/GenBank/DDBJ whole genome shotgun (WGS) entry which is preliminary data.</text>
</comment>
<gene>
    <name evidence="1" type="ORF">MVEN_01388100</name>
</gene>
<organism evidence="1 2">
    <name type="scientific">Mycena venus</name>
    <dbReference type="NCBI Taxonomy" id="2733690"/>
    <lineage>
        <taxon>Eukaryota</taxon>
        <taxon>Fungi</taxon>
        <taxon>Dikarya</taxon>
        <taxon>Basidiomycota</taxon>
        <taxon>Agaricomycotina</taxon>
        <taxon>Agaricomycetes</taxon>
        <taxon>Agaricomycetidae</taxon>
        <taxon>Agaricales</taxon>
        <taxon>Marasmiineae</taxon>
        <taxon>Mycenaceae</taxon>
        <taxon>Mycena</taxon>
    </lineage>
</organism>
<protein>
    <submittedName>
        <fullName evidence="1">Uncharacterized protein</fullName>
    </submittedName>
</protein>
<proteinExistence type="predicted"/>
<evidence type="ECO:0000313" key="1">
    <source>
        <dbReference type="EMBL" id="KAF7348693.1"/>
    </source>
</evidence>
<reference evidence="1" key="1">
    <citation type="submission" date="2020-05" db="EMBL/GenBank/DDBJ databases">
        <title>Mycena genomes resolve the evolution of fungal bioluminescence.</title>
        <authorList>
            <person name="Tsai I.J."/>
        </authorList>
    </citation>
    <scope>NUCLEOTIDE SEQUENCE</scope>
    <source>
        <strain evidence="1">CCC161011</strain>
    </source>
</reference>
<evidence type="ECO:0000313" key="2">
    <source>
        <dbReference type="Proteomes" id="UP000620124"/>
    </source>
</evidence>
<accession>A0A8H6XV25</accession>
<keyword evidence="2" id="KW-1185">Reference proteome</keyword>
<dbReference type="AlphaFoldDB" id="A0A8H6XV25"/>
<dbReference type="Proteomes" id="UP000620124">
    <property type="component" value="Unassembled WGS sequence"/>
</dbReference>
<sequence>MGPICEDERWLSQGLFIQHLKEIDEVSQACEPEAPESEHVGAWQGSNASLKLLMLISHYGTCHVNAGQLLLICCCAQMSSPSLL</sequence>
<dbReference type="EMBL" id="JACAZI010000011">
    <property type="protein sequence ID" value="KAF7348693.1"/>
    <property type="molecule type" value="Genomic_DNA"/>
</dbReference>